<sequence length="114" mass="12349">MRAPNQAPRLFSTTFQISGRRESSGTRYCAVSAQTLMTVPMMPHTQTGTRLQAMPKSRVSGMKAATFVTTSPSWVGSDWEALAARRRRSMPMLYLNVPMARGLGISTAVAIAAA</sequence>
<reference evidence="1 2" key="1">
    <citation type="journal article" date="2016" name="Plant Dis.">
        <title>Improved production of propionic acid using genome shuffling.</title>
        <authorList>
            <person name="Luna-Flores C.H."/>
            <person name="Palfreyman R.W."/>
            <person name="Kromer J.O."/>
            <person name="Nielsen L.K."/>
            <person name="Marcellin E."/>
        </authorList>
    </citation>
    <scope>NUCLEOTIDE SEQUENCE [LARGE SCALE GENOMIC DNA]</scope>
    <source>
        <strain evidence="1 2">F3E8</strain>
    </source>
</reference>
<gene>
    <name evidence="1" type="ORF">A8L58_14190</name>
</gene>
<protein>
    <submittedName>
        <fullName evidence="1">Uncharacterized protein</fullName>
    </submittedName>
</protein>
<evidence type="ECO:0000313" key="1">
    <source>
        <dbReference type="EMBL" id="AOZ47637.1"/>
    </source>
</evidence>
<accession>A0A1D9L8S8</accession>
<name>A0A1D9L8S8_9ACTN</name>
<proteinExistence type="predicted"/>
<evidence type="ECO:0000313" key="2">
    <source>
        <dbReference type="Proteomes" id="UP000178666"/>
    </source>
</evidence>
<keyword evidence="2" id="KW-1185">Reference proteome</keyword>
<dbReference type="EMBL" id="CP015970">
    <property type="protein sequence ID" value="AOZ47637.1"/>
    <property type="molecule type" value="Genomic_DNA"/>
</dbReference>
<organism evidence="1 2">
    <name type="scientific">Acidipropionibacterium acidipropionici</name>
    <dbReference type="NCBI Taxonomy" id="1748"/>
    <lineage>
        <taxon>Bacteria</taxon>
        <taxon>Bacillati</taxon>
        <taxon>Actinomycetota</taxon>
        <taxon>Actinomycetes</taxon>
        <taxon>Propionibacteriales</taxon>
        <taxon>Propionibacteriaceae</taxon>
        <taxon>Acidipropionibacterium</taxon>
    </lineage>
</organism>
<dbReference type="Proteomes" id="UP000178666">
    <property type="component" value="Chromosome"/>
</dbReference>